<dbReference type="PANTHER" id="PTHR15381:SF1">
    <property type="entry name" value="CHONDROITIN SULFATE PROTEOGLYCAN 5"/>
    <property type="match status" value="1"/>
</dbReference>
<keyword evidence="3" id="KW-0472">Membrane</keyword>
<dbReference type="SUPFAM" id="SSF82671">
    <property type="entry name" value="SEA domain"/>
    <property type="match status" value="1"/>
</dbReference>
<dbReference type="PANTHER" id="PTHR15381">
    <property type="entry name" value="CHONDROITIN SULFATE PROTEOGLYCAN 5 -RELATED"/>
    <property type="match status" value="1"/>
</dbReference>
<keyword evidence="3" id="KW-0812">Transmembrane</keyword>
<dbReference type="GO" id="GO:0071944">
    <property type="term" value="C:cell periphery"/>
    <property type="evidence" value="ECO:0007669"/>
    <property type="project" value="UniProtKB-ARBA"/>
</dbReference>
<protein>
    <submittedName>
        <fullName evidence="6">IMPG2 protein</fullName>
    </submittedName>
</protein>
<dbReference type="Gene3D" id="2.10.25.10">
    <property type="entry name" value="Laminin"/>
    <property type="match status" value="1"/>
</dbReference>
<dbReference type="InterPro" id="IPR000742">
    <property type="entry name" value="EGF"/>
</dbReference>
<dbReference type="InterPro" id="IPR013087">
    <property type="entry name" value="Znf_C2H2_type"/>
</dbReference>
<comment type="caution">
    <text evidence="1">Lacks conserved residue(s) required for the propagation of feature annotation.</text>
</comment>
<reference evidence="6 7" key="1">
    <citation type="submission" date="2019-09" db="EMBL/GenBank/DDBJ databases">
        <title>Bird 10,000 Genomes (B10K) Project - Family phase.</title>
        <authorList>
            <person name="Zhang G."/>
        </authorList>
    </citation>
    <scope>NUCLEOTIDE SEQUENCE [LARGE SCALE GENOMIC DNA]</scope>
    <source>
        <strain evidence="6">B10K-DU-004-15</strain>
        <tissue evidence="6">Mixed tissue sample</tissue>
    </source>
</reference>
<evidence type="ECO:0000259" key="4">
    <source>
        <dbReference type="PROSITE" id="PS50024"/>
    </source>
</evidence>
<feature type="compositionally biased region" description="Pro residues" evidence="2">
    <location>
        <begin position="208"/>
        <end position="221"/>
    </location>
</feature>
<keyword evidence="3" id="KW-1133">Transmembrane helix</keyword>
<gene>
    <name evidence="6" type="primary">Impg2_0</name>
    <name evidence="6" type="ORF">NEOCIN_R15108</name>
</gene>
<keyword evidence="7" id="KW-1185">Reference proteome</keyword>
<evidence type="ECO:0000256" key="3">
    <source>
        <dbReference type="SAM" id="Phobius"/>
    </source>
</evidence>
<feature type="transmembrane region" description="Helical" evidence="3">
    <location>
        <begin position="539"/>
        <end position="562"/>
    </location>
</feature>
<feature type="non-terminal residue" evidence="6">
    <location>
        <position position="729"/>
    </location>
</feature>
<name>A0A7K4QM92_9TYRA</name>
<feature type="region of interest" description="Disordered" evidence="2">
    <location>
        <begin position="163"/>
        <end position="229"/>
    </location>
</feature>
<evidence type="ECO:0000313" key="7">
    <source>
        <dbReference type="Proteomes" id="UP000556200"/>
    </source>
</evidence>
<feature type="compositionally biased region" description="Low complexity" evidence="2">
    <location>
        <begin position="75"/>
        <end position="84"/>
    </location>
</feature>
<dbReference type="Proteomes" id="UP000556200">
    <property type="component" value="Unassembled WGS sequence"/>
</dbReference>
<feature type="non-terminal residue" evidence="6">
    <location>
        <position position="1"/>
    </location>
</feature>
<evidence type="ECO:0000313" key="6">
    <source>
        <dbReference type="EMBL" id="NWQ62196.1"/>
    </source>
</evidence>
<sequence>PGLAGGQGSASHPRQGLHSAPRPSVPSLGAAGSEGPVASTAWPALATGRGSGLPVPTTTAITPGVTSSGPGGGLDLTTGVLGPPDRGGSPEHRHVPLSPSAVPRQPPTPLTPSSNAVVQSRVTHASPGSPHVPLSPQAAPASGAVTLLPTPLSSPGAGWGVLELGPAVGTPPGDPSPGLPHTDLRMGPAEGPQILEGTQLGVGSLAPPSAPGPPQQPPPSQPASSLGPTTAVAATIAATTASPELLGDVGTVTPEPGAAVLQQDVAGLTWGPPTHVPTVVPRAPQQPSDPDGTLGHRGGPRSPPAVEDTDLAQPSSGPVGRPDADAPRLMPAGAGRAPQVFIVEDQPPLLRASLLRIPCELVLDMGFVPALQDPGSRERQELLHSFNQTVTPLFTSVPGFLRLEVTGIRWGSVVLQYDALFAVEQVPVLGLDTLLEATLGSRGARPGLVVQTAPVLRHEALVRTLDPCAVLFACPAGFACTSGADGNTTCTSLCHRDYCKNHGICTHLRDHQPLCQCPVGSDFWFMGLRCDYRVTQQSLLGVAAGVLLSIVLLGAVLAAVAVRRFKALLLEARADQTRSSYRRFCRLDDVSAQYWSRSGLPSASSLDNPAFSNSEELLHLQILDNGLCSCQEDSGVPDGVPDGAKGALPPYRPSFHYDWDTSSSSMNDPMVDSGKASDISVSSWPLEPMQWAPFPLLHQLSRQRPHKARRPRSFCEGLELGTLERSWTA</sequence>
<evidence type="ECO:0000256" key="1">
    <source>
        <dbReference type="PROSITE-ProRule" id="PRU00076"/>
    </source>
</evidence>
<evidence type="ECO:0000256" key="2">
    <source>
        <dbReference type="SAM" id="MobiDB-lite"/>
    </source>
</evidence>
<comment type="caution">
    <text evidence="6">The sequence shown here is derived from an EMBL/GenBank/DDBJ whole genome shotgun (WGS) entry which is preliminary data.</text>
</comment>
<proteinExistence type="predicted"/>
<feature type="region of interest" description="Disordered" evidence="2">
    <location>
        <begin position="269"/>
        <end position="331"/>
    </location>
</feature>
<dbReference type="PROSITE" id="PS50026">
    <property type="entry name" value="EGF_3"/>
    <property type="match status" value="1"/>
</dbReference>
<feature type="region of interest" description="Disordered" evidence="2">
    <location>
        <begin position="1"/>
        <end position="139"/>
    </location>
</feature>
<dbReference type="AlphaFoldDB" id="A0A7K4QM92"/>
<dbReference type="PROSITE" id="PS00028">
    <property type="entry name" value="ZINC_FINGER_C2H2_1"/>
    <property type="match status" value="1"/>
</dbReference>
<keyword evidence="1" id="KW-0245">EGF-like domain</keyword>
<dbReference type="InterPro" id="IPR000082">
    <property type="entry name" value="SEA_dom"/>
</dbReference>
<feature type="domain" description="SEA" evidence="4">
    <location>
        <begin position="351"/>
        <end position="455"/>
    </location>
</feature>
<dbReference type="InterPro" id="IPR036364">
    <property type="entry name" value="SEA_dom_sf"/>
</dbReference>
<dbReference type="EMBL" id="VYZA01000077">
    <property type="protein sequence ID" value="NWQ62196.1"/>
    <property type="molecule type" value="Genomic_DNA"/>
</dbReference>
<evidence type="ECO:0000259" key="5">
    <source>
        <dbReference type="PROSITE" id="PS50026"/>
    </source>
</evidence>
<dbReference type="PROSITE" id="PS50024">
    <property type="entry name" value="SEA"/>
    <property type="match status" value="1"/>
</dbReference>
<accession>A0A7K4QM92</accession>
<organism evidence="6 7">
    <name type="scientific">Neopipo cinnamomea</name>
    <dbReference type="NCBI Taxonomy" id="456388"/>
    <lineage>
        <taxon>Eukaryota</taxon>
        <taxon>Metazoa</taxon>
        <taxon>Chordata</taxon>
        <taxon>Craniata</taxon>
        <taxon>Vertebrata</taxon>
        <taxon>Euteleostomi</taxon>
        <taxon>Archelosauria</taxon>
        <taxon>Archosauria</taxon>
        <taxon>Dinosauria</taxon>
        <taxon>Saurischia</taxon>
        <taxon>Theropoda</taxon>
        <taxon>Coelurosauria</taxon>
        <taxon>Aves</taxon>
        <taxon>Neognathae</taxon>
        <taxon>Neoaves</taxon>
        <taxon>Telluraves</taxon>
        <taxon>Australaves</taxon>
        <taxon>Passeriformes</taxon>
        <taxon>Tyrannidae</taxon>
        <taxon>Neopipo</taxon>
    </lineage>
</organism>
<feature type="domain" description="EGF-like" evidence="5">
    <location>
        <begin position="491"/>
        <end position="531"/>
    </location>
</feature>
<feature type="compositionally biased region" description="Polar residues" evidence="2">
    <location>
        <begin position="111"/>
        <end position="123"/>
    </location>
</feature>